<accession>A0ACC1R547</accession>
<dbReference type="EMBL" id="JANAKD010000089">
    <property type="protein sequence ID" value="KAJ3497802.1"/>
    <property type="molecule type" value="Genomic_DNA"/>
</dbReference>
<evidence type="ECO:0000313" key="2">
    <source>
        <dbReference type="Proteomes" id="UP001148737"/>
    </source>
</evidence>
<name>A0ACC1R547_9HYPO</name>
<gene>
    <name evidence="1" type="ORF">NLG97_g1627</name>
</gene>
<sequence>MLFIQSLAVFASLASATSFQAWTGGDCNGSAGDVVYVATHGTCENVYGRHSWESNGDNVRGFYYSGGNCQGYSTYFTGGDGTCNNINTGGPVISMCVVGANESGCGL</sequence>
<organism evidence="1 2">
    <name type="scientific">Lecanicillium saksenae</name>
    <dbReference type="NCBI Taxonomy" id="468837"/>
    <lineage>
        <taxon>Eukaryota</taxon>
        <taxon>Fungi</taxon>
        <taxon>Dikarya</taxon>
        <taxon>Ascomycota</taxon>
        <taxon>Pezizomycotina</taxon>
        <taxon>Sordariomycetes</taxon>
        <taxon>Hypocreomycetidae</taxon>
        <taxon>Hypocreales</taxon>
        <taxon>Cordycipitaceae</taxon>
        <taxon>Lecanicillium</taxon>
    </lineage>
</organism>
<keyword evidence="2" id="KW-1185">Reference proteome</keyword>
<proteinExistence type="predicted"/>
<dbReference type="Proteomes" id="UP001148737">
    <property type="component" value="Unassembled WGS sequence"/>
</dbReference>
<comment type="caution">
    <text evidence="1">The sequence shown here is derived from an EMBL/GenBank/DDBJ whole genome shotgun (WGS) entry which is preliminary data.</text>
</comment>
<protein>
    <submittedName>
        <fullName evidence="1">Uncharacterized protein</fullName>
    </submittedName>
</protein>
<evidence type="ECO:0000313" key="1">
    <source>
        <dbReference type="EMBL" id="KAJ3497802.1"/>
    </source>
</evidence>
<reference evidence="1" key="1">
    <citation type="submission" date="2022-07" db="EMBL/GenBank/DDBJ databases">
        <title>Genome Sequence of Lecanicillium saksenae.</title>
        <authorList>
            <person name="Buettner E."/>
        </authorList>
    </citation>
    <scope>NUCLEOTIDE SEQUENCE</scope>
    <source>
        <strain evidence="1">VT-O1</strain>
    </source>
</reference>